<reference evidence="4 7" key="2">
    <citation type="submission" date="2018-09" db="EMBL/GenBank/DDBJ databases">
        <title>Genome sequencing of Aeromonas veronii MS-17-88.</title>
        <authorList>
            <person name="Tekedar H.C."/>
            <person name="Arick M.A."/>
            <person name="Hsu C.-Y."/>
            <person name="Thrash A."/>
            <person name="Karsi A."/>
            <person name="Lawrence M.L."/>
            <person name="Abdelhamed H."/>
        </authorList>
    </citation>
    <scope>NUCLEOTIDE SEQUENCE [LARGE SCALE GENOMIC DNA]</scope>
    <source>
        <strain evidence="4 7">MS 17-88</strain>
    </source>
</reference>
<proteinExistence type="predicted"/>
<evidence type="ECO:0000259" key="1">
    <source>
        <dbReference type="PROSITE" id="PS50801"/>
    </source>
</evidence>
<gene>
    <name evidence="5" type="ORF">CF123_02900</name>
    <name evidence="4" type="ORF">D6R50_09180</name>
    <name evidence="2" type="ORF">EFI48_16670</name>
    <name evidence="3" type="ORF">NS965_17020</name>
</gene>
<dbReference type="EMBL" id="CP033604">
    <property type="protein sequence ID" value="AYV38313.1"/>
    <property type="molecule type" value="Genomic_DNA"/>
</dbReference>
<dbReference type="AlphaFoldDB" id="A0A0T6QGQ9"/>
<dbReference type="InterPro" id="IPR036513">
    <property type="entry name" value="STAS_dom_sf"/>
</dbReference>
<dbReference type="InterPro" id="IPR058548">
    <property type="entry name" value="MlaB-like_STAS"/>
</dbReference>
<dbReference type="InterPro" id="IPR052746">
    <property type="entry name" value="MlaB_ABC_Transporter"/>
</dbReference>
<evidence type="ECO:0000313" key="2">
    <source>
        <dbReference type="EMBL" id="AYV38313.1"/>
    </source>
</evidence>
<organism evidence="5 8">
    <name type="scientific">Aeromonas veronii</name>
    <dbReference type="NCBI Taxonomy" id="654"/>
    <lineage>
        <taxon>Bacteria</taxon>
        <taxon>Pseudomonadati</taxon>
        <taxon>Pseudomonadota</taxon>
        <taxon>Gammaproteobacteria</taxon>
        <taxon>Aeromonadales</taxon>
        <taxon>Aeromonadaceae</taxon>
        <taxon>Aeromonas</taxon>
    </lineage>
</organism>
<name>A0A0T6QGQ9_AERVE</name>
<dbReference type="PANTHER" id="PTHR35849">
    <property type="entry name" value="BLR2341 PROTEIN"/>
    <property type="match status" value="1"/>
</dbReference>
<dbReference type="OrthoDB" id="3296574at2"/>
<evidence type="ECO:0000313" key="8">
    <source>
        <dbReference type="Proteomes" id="UP000796104"/>
    </source>
</evidence>
<reference evidence="5" key="4">
    <citation type="journal article" date="2019" name="PLoS ONE">
        <title>Identification and characterization of putative Aeromonas spp. T3SS effectors.</title>
        <authorList>
            <person name="Rangel L.T."/>
            <person name="Marden J."/>
            <person name="Colston S."/>
            <person name="Setubal J.C."/>
            <person name="Graf J."/>
            <person name="Gogarten J.P."/>
        </authorList>
    </citation>
    <scope>NUCLEOTIDE SEQUENCE</scope>
    <source>
        <strain evidence="5">BAQ071013-135</strain>
    </source>
</reference>
<dbReference type="Proteomes" id="UP000267614">
    <property type="component" value="Chromosome"/>
</dbReference>
<reference evidence="3" key="5">
    <citation type="submission" date="2022-08" db="EMBL/GenBank/DDBJ databases">
        <title>A global survey of hypervirulent Aeromonas hydrophila identified this emerging pathogen in farmed fish in the lower Mekong River basin.</title>
        <authorList>
            <person name="Xu T."/>
            <person name="Rasmussen-Ivey C.R."/>
            <person name="Moen F.S."/>
            <person name="Fernandez Bravo A."/>
            <person name="Lamy B."/>
            <person name="Beaz-Hidalgo R."/>
            <person name="Khan C.D."/>
            <person name="Castro Escarpulli G."/>
            <person name="Yasin I.S.M."/>
            <person name="Figueras M.J."/>
            <person name="Azzam Sayuti M."/>
            <person name="Karim M.M."/>
            <person name="Alam K.M."/>
            <person name="Le T.T.T."/>
            <person name="Thao N.H.P."/>
            <person name="Addo S."/>
            <person name="Duodu S."/>
            <person name="Ali S."/>
            <person name="Mey S."/>
            <person name="Somony T."/>
            <person name="Liles M.R."/>
        </authorList>
    </citation>
    <scope>NUCLEOTIDE SEQUENCE</scope>
    <source>
        <strain evidence="3">0.14</strain>
    </source>
</reference>
<accession>A0A0T6QGQ9</accession>
<dbReference type="KEGG" id="avo:AMS64_18710"/>
<dbReference type="EMBL" id="JANLFC010000054">
    <property type="protein sequence ID" value="MCR4450090.1"/>
    <property type="molecule type" value="Genomic_DNA"/>
</dbReference>
<evidence type="ECO:0000313" key="4">
    <source>
        <dbReference type="EMBL" id="RKJ89422.1"/>
    </source>
</evidence>
<evidence type="ECO:0000313" key="7">
    <source>
        <dbReference type="Proteomes" id="UP000281725"/>
    </source>
</evidence>
<dbReference type="Gene3D" id="3.30.750.24">
    <property type="entry name" value="STAS domain"/>
    <property type="match status" value="1"/>
</dbReference>
<evidence type="ECO:0000313" key="5">
    <source>
        <dbReference type="EMBL" id="TND56897.1"/>
    </source>
</evidence>
<dbReference type="Pfam" id="PF13466">
    <property type="entry name" value="STAS_2"/>
    <property type="match status" value="1"/>
</dbReference>
<dbReference type="EMBL" id="PDXJ01000002">
    <property type="protein sequence ID" value="TND56897.1"/>
    <property type="molecule type" value="Genomic_DNA"/>
</dbReference>
<dbReference type="EMBL" id="RAWX01000002">
    <property type="protein sequence ID" value="RKJ89422.1"/>
    <property type="molecule type" value="Genomic_DNA"/>
</dbReference>
<dbReference type="Proteomes" id="UP000796104">
    <property type="component" value="Unassembled WGS sequence"/>
</dbReference>
<evidence type="ECO:0000313" key="6">
    <source>
        <dbReference type="Proteomes" id="UP000267614"/>
    </source>
</evidence>
<dbReference type="CDD" id="cd07043">
    <property type="entry name" value="STAS_anti-anti-sigma_factors"/>
    <property type="match status" value="1"/>
</dbReference>
<dbReference type="Proteomes" id="UP000281725">
    <property type="component" value="Unassembled WGS sequence"/>
</dbReference>
<reference evidence="2 6" key="3">
    <citation type="submission" date="2018-11" db="EMBL/GenBank/DDBJ databases">
        <title>Complete genome sequence of multidrug-resistant Aeromonas veronii strain MS-18-37.</title>
        <authorList>
            <person name="Abdelhamed H."/>
            <person name="Lawrence M."/>
            <person name="Waldbieser G."/>
        </authorList>
    </citation>
    <scope>NUCLEOTIDE SEQUENCE [LARGE SCALE GENOMIC DNA]</scope>
    <source>
        <strain evidence="2 6">MS-18-37</strain>
    </source>
</reference>
<evidence type="ECO:0000313" key="3">
    <source>
        <dbReference type="EMBL" id="MCR4450090.1"/>
    </source>
</evidence>
<protein>
    <submittedName>
        <fullName evidence="5">Anti-sigma factor antagonist</fullName>
    </submittedName>
    <submittedName>
        <fullName evidence="3">STAS domain-containing protein</fullName>
    </submittedName>
</protein>
<dbReference type="PANTHER" id="PTHR35849:SF2">
    <property type="entry name" value="BLR2341 PROTEIN"/>
    <property type="match status" value="1"/>
</dbReference>
<feature type="domain" description="STAS" evidence="1">
    <location>
        <begin position="1"/>
        <end position="108"/>
    </location>
</feature>
<dbReference type="Proteomes" id="UP001204061">
    <property type="component" value="Unassembled WGS sequence"/>
</dbReference>
<dbReference type="RefSeq" id="WP_005358513.1">
    <property type="nucleotide sequence ID" value="NZ_CAAKNJ010000014.1"/>
</dbReference>
<dbReference type="InterPro" id="IPR002645">
    <property type="entry name" value="STAS_dom"/>
</dbReference>
<reference evidence="5" key="1">
    <citation type="submission" date="2017-10" db="EMBL/GenBank/DDBJ databases">
        <authorList>
            <person name="Colston S.M."/>
            <person name="Graf J."/>
        </authorList>
    </citation>
    <scope>NUCLEOTIDE SEQUENCE</scope>
    <source>
        <strain evidence="5">BAQ071013-135</strain>
    </source>
</reference>
<dbReference type="PROSITE" id="PS50801">
    <property type="entry name" value="STAS"/>
    <property type="match status" value="1"/>
</dbReference>
<sequence length="108" mass="11774">MQLQSELLDNKVVVTMPDEITIYTVSELKDALSPLLHQGNELELNLAAVSEIDSAGLQLLLAAKKTALQQGSSLALVWHSHVVLELLELCQLSAFFGDPTLITHGERP</sequence>
<dbReference type="eggNOG" id="COG1366">
    <property type="taxonomic scope" value="Bacteria"/>
</dbReference>
<accession>A0A318DHN5</accession>
<dbReference type="SUPFAM" id="SSF52091">
    <property type="entry name" value="SpoIIaa-like"/>
    <property type="match status" value="1"/>
</dbReference>